<keyword evidence="6" id="KW-0456">Lyase</keyword>
<accession>E6N7P3</accession>
<dbReference type="BioCyc" id="CCAL311458:G131R-1290-MONOMER"/>
<dbReference type="InterPro" id="IPR007197">
    <property type="entry name" value="rSAM"/>
</dbReference>
<reference evidence="6 9" key="1">
    <citation type="journal article" date="2005" name="Environ. Microbiol.">
        <title>Genetic and functional properties of uncultivated thermophilic crenarchaeotes from a subsurface gold mine as revealed by analysis of genome fragments.</title>
        <authorList>
            <person name="Nunoura T."/>
            <person name="Hirayama H."/>
            <person name="Takami H."/>
            <person name="Oida H."/>
            <person name="Nishi S."/>
            <person name="Shimamura S."/>
            <person name="Suzuki Y."/>
            <person name="Inagaki F."/>
            <person name="Takai K."/>
            <person name="Nealson K.H."/>
            <person name="Horikoshi K."/>
        </authorList>
    </citation>
    <scope>NUCLEOTIDE SEQUENCE [LARGE SCALE GENOMIC DNA]</scope>
</reference>
<name>E6N7P3_CALS0</name>
<sequence length="422" mass="49888">MLGMAAFESLYVWRKPEIRERLDWYFQVSLNRLPAKYLLCRRVPVHDELDGLTEEELWRLHDNAASEFHRIRQGIREGSISFKELMLEKPNLLDVKVALVKKMLRHCNFCRWNCRVDRTTGVKHGTCQLESATRVSSYFHHRGEELPIRGTKGSGTIFFTSCNMRCVFCQNADISHDKDNGIVFTPQMLAWAMWQLRMEGCHNINLVGGEPTIHLHTIVEAINMLRFFKETYAEAVDAKADIYYPYSLDTRNAYYEGEFNTPILWNSNMYMSGETMKILHELVDIWLPDFKFGNNKCATWLSRTPWYFETVSQNHKQIYEWGEDIVIRHLVMPGHVECCTKPVLRWIAENMPDTPVNIMDQYHPDCYCNPSDPRFDKRYSDMARYPTEEEIMESYRYARSLGINFEEITFEKSLRFHPLFFR</sequence>
<feature type="domain" description="Radical SAM core" evidence="5">
    <location>
        <begin position="157"/>
        <end position="346"/>
    </location>
</feature>
<dbReference type="Proteomes" id="UP000008120">
    <property type="component" value="Chromosome"/>
</dbReference>
<evidence type="ECO:0000313" key="6">
    <source>
        <dbReference type="EMBL" id="BAJ48312.1"/>
    </source>
</evidence>
<gene>
    <name evidence="8" type="ORF">CSUB_C1276</name>
    <name evidence="6" type="ORF">HGMM_F01G10C05</name>
    <name evidence="7" type="ORF">HGMM_F49D05C02</name>
</gene>
<evidence type="ECO:0000256" key="4">
    <source>
        <dbReference type="ARBA" id="ARBA00023014"/>
    </source>
</evidence>
<keyword evidence="6" id="KW-0670">Pyruvate</keyword>
<dbReference type="InterPro" id="IPR013785">
    <property type="entry name" value="Aldolase_TIM"/>
</dbReference>
<dbReference type="SFLD" id="SFLDG01099">
    <property type="entry name" value="Uncharacterised_Radical_SAM_Su"/>
    <property type="match status" value="1"/>
</dbReference>
<reference evidence="6 9" key="2">
    <citation type="journal article" date="2011" name="Nucleic Acids Res.">
        <title>Insights into the evolution of Archaea and eukaryotic protein modifier systems revealed by the genome of a novel archaeal group.</title>
        <authorList>
            <person name="Nunoura T."/>
            <person name="Takaki Y."/>
            <person name="Kakuta J."/>
            <person name="Nishi S."/>
            <person name="Sugahara J."/>
            <person name="Kazama H."/>
            <person name="Chee G."/>
            <person name="Hattori M."/>
            <person name="Kanai A."/>
            <person name="Atomi H."/>
            <person name="Takai K."/>
            <person name="Takami H."/>
        </authorList>
    </citation>
    <scope>NUCLEOTIDE SEQUENCE [LARGE SCALE GENOMIC DNA]</scope>
</reference>
<keyword evidence="3" id="KW-0408">Iron</keyword>
<dbReference type="Gene3D" id="3.20.20.70">
    <property type="entry name" value="Aldolase class I"/>
    <property type="match status" value="1"/>
</dbReference>
<dbReference type="GO" id="GO:0046872">
    <property type="term" value="F:metal ion binding"/>
    <property type="evidence" value="ECO:0007669"/>
    <property type="project" value="UniProtKB-KW"/>
</dbReference>
<dbReference type="EMBL" id="BA000048">
    <property type="protein sequence ID" value="BAJ51127.1"/>
    <property type="molecule type" value="Genomic_DNA"/>
</dbReference>
<evidence type="ECO:0000313" key="9">
    <source>
        <dbReference type="Proteomes" id="UP000008120"/>
    </source>
</evidence>
<dbReference type="SFLD" id="SFLDS00029">
    <property type="entry name" value="Radical_SAM"/>
    <property type="match status" value="1"/>
</dbReference>
<proteinExistence type="predicted"/>
<evidence type="ECO:0000259" key="5">
    <source>
        <dbReference type="Pfam" id="PF04055"/>
    </source>
</evidence>
<dbReference type="EMBL" id="AP011862">
    <property type="protein sequence ID" value="BAJ48312.1"/>
    <property type="molecule type" value="Genomic_DNA"/>
</dbReference>
<keyword evidence="2" id="KW-0479">Metal-binding</keyword>
<dbReference type="GO" id="GO:0016829">
    <property type="term" value="F:lyase activity"/>
    <property type="evidence" value="ECO:0007669"/>
    <property type="project" value="UniProtKB-KW"/>
</dbReference>
<dbReference type="STRING" id="311458.CSUB_C1276"/>
<keyword evidence="1" id="KW-0949">S-adenosyl-L-methionine</keyword>
<dbReference type="KEGG" id="csu:CSUB_C1276"/>
<keyword evidence="6" id="KW-0560">Oxidoreductase</keyword>
<protein>
    <submittedName>
        <fullName evidence="6">Pyruvate formate lyase activating enzyme</fullName>
        <ecNumber evidence="6">1.97.1.4</ecNumber>
    </submittedName>
</protein>
<dbReference type="PANTHER" id="PTHR43075:SF1">
    <property type="entry name" value="FORMATE LYASE ACTIVATING ENZYME, PUTATIVE (AFU_ORTHOLOGUE AFUA_2G15630)-RELATED"/>
    <property type="match status" value="1"/>
</dbReference>
<organism evidence="6 9">
    <name type="scientific">Caldiarchaeum subterraneum</name>
    <dbReference type="NCBI Taxonomy" id="311458"/>
    <lineage>
        <taxon>Archaea</taxon>
        <taxon>Nitrososphaerota</taxon>
        <taxon>Candidatus Caldarchaeales</taxon>
        <taxon>Candidatus Caldarchaeaceae</taxon>
        <taxon>Candidatus Caldarchaeum</taxon>
    </lineage>
</organism>
<dbReference type="InterPro" id="IPR058240">
    <property type="entry name" value="rSAM_sf"/>
</dbReference>
<dbReference type="GO" id="GO:0043365">
    <property type="term" value="F:[formate-C-acetyltransferase]-activating enzyme activity"/>
    <property type="evidence" value="ECO:0007669"/>
    <property type="project" value="UniProtKB-EC"/>
</dbReference>
<dbReference type="SUPFAM" id="SSF102114">
    <property type="entry name" value="Radical SAM enzymes"/>
    <property type="match status" value="1"/>
</dbReference>
<dbReference type="EMBL" id="AP011863">
    <property type="protein sequence ID" value="BAJ48347.1"/>
    <property type="molecule type" value="Genomic_DNA"/>
</dbReference>
<dbReference type="EC" id="1.97.1.4" evidence="6"/>
<dbReference type="PANTHER" id="PTHR43075">
    <property type="entry name" value="FORMATE LYASE ACTIVATING ENZYME, PUTATIVE (AFU_ORTHOLOGUE AFUA_2G15630)-RELATED"/>
    <property type="match status" value="1"/>
</dbReference>
<dbReference type="GO" id="GO:0051536">
    <property type="term" value="F:iron-sulfur cluster binding"/>
    <property type="evidence" value="ECO:0007669"/>
    <property type="project" value="UniProtKB-KW"/>
</dbReference>
<evidence type="ECO:0000256" key="3">
    <source>
        <dbReference type="ARBA" id="ARBA00023004"/>
    </source>
</evidence>
<evidence type="ECO:0000313" key="8">
    <source>
        <dbReference type="EMBL" id="BAJ51127.1"/>
    </source>
</evidence>
<dbReference type="Pfam" id="PF04055">
    <property type="entry name" value="Radical_SAM"/>
    <property type="match status" value="1"/>
</dbReference>
<evidence type="ECO:0000256" key="1">
    <source>
        <dbReference type="ARBA" id="ARBA00022691"/>
    </source>
</evidence>
<keyword evidence="4" id="KW-0411">Iron-sulfur</keyword>
<dbReference type="InterPro" id="IPR040085">
    <property type="entry name" value="MJ0674-like"/>
</dbReference>
<evidence type="ECO:0000313" key="7">
    <source>
        <dbReference type="EMBL" id="BAJ48347.1"/>
    </source>
</evidence>
<evidence type="ECO:0000256" key="2">
    <source>
        <dbReference type="ARBA" id="ARBA00022723"/>
    </source>
</evidence>
<dbReference type="AlphaFoldDB" id="E6N7P3"/>